<evidence type="ECO:0000259" key="3">
    <source>
        <dbReference type="SMART" id="SM00822"/>
    </source>
</evidence>
<comment type="caution">
    <text evidence="4">The sequence shown here is derived from an EMBL/GenBank/DDBJ whole genome shotgun (WGS) entry which is preliminary data.</text>
</comment>
<gene>
    <name evidence="4" type="ORF">B1C78_06630</name>
</gene>
<dbReference type="EMBL" id="MVBK01000038">
    <property type="protein sequence ID" value="OOG25389.1"/>
    <property type="molecule type" value="Genomic_DNA"/>
</dbReference>
<dbReference type="InterPro" id="IPR036291">
    <property type="entry name" value="NAD(P)-bd_dom_sf"/>
</dbReference>
<proteinExistence type="inferred from homology"/>
<comment type="similarity">
    <text evidence="1">Belongs to the short-chain dehydrogenases/reductases (SDR) family.</text>
</comment>
<evidence type="ECO:0000256" key="1">
    <source>
        <dbReference type="ARBA" id="ARBA00006484"/>
    </source>
</evidence>
<dbReference type="SUPFAM" id="SSF51735">
    <property type="entry name" value="NAD(P)-binding Rossmann-fold domains"/>
    <property type="match status" value="1"/>
</dbReference>
<dbReference type="Proteomes" id="UP000189462">
    <property type="component" value="Unassembled WGS sequence"/>
</dbReference>
<dbReference type="PROSITE" id="PS00061">
    <property type="entry name" value="ADH_SHORT"/>
    <property type="match status" value="1"/>
</dbReference>
<dbReference type="Pfam" id="PF13561">
    <property type="entry name" value="adh_short_C2"/>
    <property type="match status" value="1"/>
</dbReference>
<organism evidence="4 5">
    <name type="scientific">Thioalkalivibrio denitrificans</name>
    <dbReference type="NCBI Taxonomy" id="108003"/>
    <lineage>
        <taxon>Bacteria</taxon>
        <taxon>Pseudomonadati</taxon>
        <taxon>Pseudomonadota</taxon>
        <taxon>Gammaproteobacteria</taxon>
        <taxon>Chromatiales</taxon>
        <taxon>Ectothiorhodospiraceae</taxon>
        <taxon>Thioalkalivibrio</taxon>
    </lineage>
</organism>
<dbReference type="InterPro" id="IPR020904">
    <property type="entry name" value="Sc_DH/Rdtase_CS"/>
</dbReference>
<dbReference type="OrthoDB" id="5801166at2"/>
<accession>A0A1V3NJV2</accession>
<dbReference type="GO" id="GO:0016616">
    <property type="term" value="F:oxidoreductase activity, acting on the CH-OH group of donors, NAD or NADP as acceptor"/>
    <property type="evidence" value="ECO:0007669"/>
    <property type="project" value="TreeGrafter"/>
</dbReference>
<evidence type="ECO:0000313" key="4">
    <source>
        <dbReference type="EMBL" id="OOG25389.1"/>
    </source>
</evidence>
<keyword evidence="2" id="KW-0560">Oxidoreductase</keyword>
<evidence type="ECO:0000256" key="2">
    <source>
        <dbReference type="ARBA" id="ARBA00023002"/>
    </source>
</evidence>
<name>A0A1V3NJV2_9GAMM</name>
<dbReference type="RefSeq" id="WP_077278363.1">
    <property type="nucleotide sequence ID" value="NZ_MVBK01000038.1"/>
</dbReference>
<dbReference type="AlphaFoldDB" id="A0A1V3NJV2"/>
<dbReference type="Gene3D" id="3.40.50.720">
    <property type="entry name" value="NAD(P)-binding Rossmann-like Domain"/>
    <property type="match status" value="1"/>
</dbReference>
<dbReference type="InterPro" id="IPR057326">
    <property type="entry name" value="KR_dom"/>
</dbReference>
<dbReference type="SMART" id="SM00822">
    <property type="entry name" value="PKS_KR"/>
    <property type="match status" value="1"/>
</dbReference>
<dbReference type="PANTHER" id="PTHR42760">
    <property type="entry name" value="SHORT-CHAIN DEHYDROGENASES/REDUCTASES FAMILY MEMBER"/>
    <property type="match status" value="1"/>
</dbReference>
<dbReference type="CDD" id="cd05233">
    <property type="entry name" value="SDR_c"/>
    <property type="match status" value="1"/>
</dbReference>
<dbReference type="PRINTS" id="PR00080">
    <property type="entry name" value="SDRFAMILY"/>
</dbReference>
<sequence length="264" mass="27607">MKNRTSLEGAVSIVTGARGVIGRGIARELADAGSDVVLQVARDGDGSVVVKEAGRAQPLVEEIEALGRKALAVNCDVSNPAQVNAMVERTIEIFGRLDVLVNNAGIVRVCPVESMTDHEWDEVLGVNLKGMFLCCRAAIPHLKASAGAIVNNGSIASFGGAGGLAHYCASKHGVIGLTRALALELAPFDVTVNAICPGIVNTPMWSKVLTPDPEQYRSVIDSVIPLGRDQTPEDMGRAVVFLVTSHNITGQSITVDGGVTCRAT</sequence>
<dbReference type="PRINTS" id="PR00081">
    <property type="entry name" value="GDHRDH"/>
</dbReference>
<evidence type="ECO:0000313" key="5">
    <source>
        <dbReference type="Proteomes" id="UP000189462"/>
    </source>
</evidence>
<dbReference type="STRING" id="108003.B1C78_06630"/>
<reference evidence="4 5" key="1">
    <citation type="submission" date="2017-02" db="EMBL/GenBank/DDBJ databases">
        <title>Genomic diversity within the haloalkaliphilic genus Thioalkalivibrio.</title>
        <authorList>
            <person name="Ahn A.-C."/>
            <person name="Meier-Kolthoff J."/>
            <person name="Overmars L."/>
            <person name="Richter M."/>
            <person name="Woyke T."/>
            <person name="Sorokin D.Y."/>
            <person name="Muyzer G."/>
        </authorList>
    </citation>
    <scope>NUCLEOTIDE SEQUENCE [LARGE SCALE GENOMIC DNA]</scope>
    <source>
        <strain evidence="4 5">ALJD</strain>
    </source>
</reference>
<dbReference type="FunFam" id="3.40.50.720:FF:000084">
    <property type="entry name" value="Short-chain dehydrogenase reductase"/>
    <property type="match status" value="1"/>
</dbReference>
<dbReference type="InterPro" id="IPR002347">
    <property type="entry name" value="SDR_fam"/>
</dbReference>
<dbReference type="PANTHER" id="PTHR42760:SF133">
    <property type="entry name" value="3-OXOACYL-[ACYL-CARRIER-PROTEIN] REDUCTASE"/>
    <property type="match status" value="1"/>
</dbReference>
<feature type="domain" description="Ketoreductase" evidence="3">
    <location>
        <begin position="10"/>
        <end position="198"/>
    </location>
</feature>
<protein>
    <submittedName>
        <fullName evidence="4">Acetoin dehydrogenase</fullName>
    </submittedName>
</protein>
<keyword evidence="5" id="KW-1185">Reference proteome</keyword>